<feature type="signal peptide" evidence="1">
    <location>
        <begin position="1"/>
        <end position="17"/>
    </location>
</feature>
<evidence type="ECO:0000313" key="2">
    <source>
        <dbReference type="EMBL" id="MSN95920.1"/>
    </source>
</evidence>
<keyword evidence="3" id="KW-1185">Reference proteome</keyword>
<dbReference type="AlphaFoldDB" id="A0A6L5WFQ1"/>
<proteinExistence type="predicted"/>
<dbReference type="PROSITE" id="PS51257">
    <property type="entry name" value="PROKAR_LIPOPROTEIN"/>
    <property type="match status" value="1"/>
</dbReference>
<evidence type="ECO:0008006" key="4">
    <source>
        <dbReference type="Google" id="ProtNLM"/>
    </source>
</evidence>
<dbReference type="RefSeq" id="WP_154570184.1">
    <property type="nucleotide sequence ID" value="NZ_VWSJ01000004.1"/>
</dbReference>
<gene>
    <name evidence="2" type="ORF">F1B92_01710</name>
</gene>
<feature type="chain" id="PRO_5026881098" description="Lysozyme inhibitor" evidence="1">
    <location>
        <begin position="18"/>
        <end position="110"/>
    </location>
</feature>
<reference evidence="2 3" key="1">
    <citation type="submission" date="2019-09" db="EMBL/GenBank/DDBJ databases">
        <authorList>
            <person name="Silva M."/>
            <person name="Pereira G."/>
            <person name="Lopes-Da-Costa L."/>
            <person name="Silva E."/>
        </authorList>
    </citation>
    <scope>NUCLEOTIDE SEQUENCE [LARGE SCALE GENOMIC DNA]</scope>
    <source>
        <strain evidence="2 3">FMV-PI01</strain>
    </source>
</reference>
<accession>A0A6L5WFQ1</accession>
<evidence type="ECO:0000313" key="3">
    <source>
        <dbReference type="Proteomes" id="UP000476338"/>
    </source>
</evidence>
<dbReference type="EMBL" id="VWSJ01000004">
    <property type="protein sequence ID" value="MSN95920.1"/>
    <property type="molecule type" value="Genomic_DNA"/>
</dbReference>
<sequence>MKNFILFVLVMVFVGCAKVSSPQTSSNLNEKIIYFMGIDGLSISLKSSDDFDTAIMKDGSGKEYHLKSAPAASGIFMKNSDGVSIHFKGDMAILKLENGQEFNIIPLNNH</sequence>
<protein>
    <recommendedName>
        <fullName evidence="4">Lysozyme inhibitor</fullName>
    </recommendedName>
</protein>
<keyword evidence="1" id="KW-0732">Signal</keyword>
<dbReference type="SUPFAM" id="SSF141488">
    <property type="entry name" value="YdhA-like"/>
    <property type="match status" value="1"/>
</dbReference>
<dbReference type="Proteomes" id="UP000476338">
    <property type="component" value="Unassembled WGS sequence"/>
</dbReference>
<reference evidence="2 3" key="2">
    <citation type="submission" date="2020-03" db="EMBL/GenBank/DDBJ databases">
        <title>Campylobacter portucalensis sp. nov., a new species of Campylobacter isolated from the reproductive tract of bulls.</title>
        <authorList>
            <person name="Silva M.F."/>
            <person name="Pereira G."/>
            <person name="Carneiro C."/>
            <person name="Hemphill A."/>
            <person name="Mateus L."/>
            <person name="Lopes-Da-Costa L."/>
            <person name="Silva E."/>
        </authorList>
    </citation>
    <scope>NUCLEOTIDE SEQUENCE [LARGE SCALE GENOMIC DNA]</scope>
    <source>
        <strain evidence="2 3">FMV-PI01</strain>
    </source>
</reference>
<evidence type="ECO:0000256" key="1">
    <source>
        <dbReference type="SAM" id="SignalP"/>
    </source>
</evidence>
<organism evidence="2 3">
    <name type="scientific">Campylobacter portucalensis</name>
    <dbReference type="NCBI Taxonomy" id="2608384"/>
    <lineage>
        <taxon>Bacteria</taxon>
        <taxon>Pseudomonadati</taxon>
        <taxon>Campylobacterota</taxon>
        <taxon>Epsilonproteobacteria</taxon>
        <taxon>Campylobacterales</taxon>
        <taxon>Campylobacteraceae</taxon>
        <taxon>Campylobacter</taxon>
    </lineage>
</organism>
<comment type="caution">
    <text evidence="2">The sequence shown here is derived from an EMBL/GenBank/DDBJ whole genome shotgun (WGS) entry which is preliminary data.</text>
</comment>
<dbReference type="InterPro" id="IPR036328">
    <property type="entry name" value="MliC_sf"/>
</dbReference>
<name>A0A6L5WFQ1_9BACT</name>